<sequence>MFFLTQITVENFLQEDIEDDLDDWYDANVKCLINQHYQLEKILLNYKEELLWHCHLRDAVDNMRNESVEGIMDFKWQQQLSFYHDEENCTCKISECLTINFWDLLQDQLLLL</sequence>
<organism evidence="1 2">
    <name type="scientific">Paramecium sonneborni</name>
    <dbReference type="NCBI Taxonomy" id="65129"/>
    <lineage>
        <taxon>Eukaryota</taxon>
        <taxon>Sar</taxon>
        <taxon>Alveolata</taxon>
        <taxon>Ciliophora</taxon>
        <taxon>Intramacronucleata</taxon>
        <taxon>Oligohymenophorea</taxon>
        <taxon>Peniculida</taxon>
        <taxon>Parameciidae</taxon>
        <taxon>Paramecium</taxon>
    </lineage>
</organism>
<accession>A0A8S1MYF8</accession>
<name>A0A8S1MYF8_9CILI</name>
<evidence type="ECO:0000313" key="1">
    <source>
        <dbReference type="EMBL" id="CAD8082083.1"/>
    </source>
</evidence>
<evidence type="ECO:0000313" key="2">
    <source>
        <dbReference type="Proteomes" id="UP000692954"/>
    </source>
</evidence>
<proteinExistence type="predicted"/>
<reference evidence="1" key="1">
    <citation type="submission" date="2021-01" db="EMBL/GenBank/DDBJ databases">
        <authorList>
            <consortium name="Genoscope - CEA"/>
            <person name="William W."/>
        </authorList>
    </citation>
    <scope>NUCLEOTIDE SEQUENCE</scope>
</reference>
<dbReference type="Proteomes" id="UP000692954">
    <property type="component" value="Unassembled WGS sequence"/>
</dbReference>
<dbReference type="AlphaFoldDB" id="A0A8S1MYF8"/>
<keyword evidence="2" id="KW-1185">Reference proteome</keyword>
<comment type="caution">
    <text evidence="1">The sequence shown here is derived from an EMBL/GenBank/DDBJ whole genome shotgun (WGS) entry which is preliminary data.</text>
</comment>
<gene>
    <name evidence="1" type="ORF">PSON_ATCC_30995.1.T0430010</name>
</gene>
<protein>
    <submittedName>
        <fullName evidence="1">Uncharacterized protein</fullName>
    </submittedName>
</protein>
<dbReference type="EMBL" id="CAJJDN010000043">
    <property type="protein sequence ID" value="CAD8082083.1"/>
    <property type="molecule type" value="Genomic_DNA"/>
</dbReference>